<keyword evidence="2" id="KW-0805">Transcription regulation</keyword>
<evidence type="ECO:0000256" key="1">
    <source>
        <dbReference type="ARBA" id="ARBA00010641"/>
    </source>
</evidence>
<dbReference type="InterPro" id="IPR036388">
    <property type="entry name" value="WH-like_DNA-bd_sf"/>
</dbReference>
<sequence length="206" mass="22734">MVVEADPSESLDAALILRVAEGDVDALASLYDRHADALLAIALRIVHDRAEAEDLVHDAFMGLCEQARRYDPARGRLRTWLVTITRNLAIDRLRRQNRLKRVREAVRAEARTETAEAPPVDFLHMNDRFREAFGALPEDQRLTLEAAFFQGLSYSEIAELHGVPLGTVKSRAARAIATLREALVASVQNDSPNVVVKNAGSARGAT</sequence>
<dbReference type="Proteomes" id="UP001374803">
    <property type="component" value="Chromosome"/>
</dbReference>
<dbReference type="Gene3D" id="1.10.1740.10">
    <property type="match status" value="1"/>
</dbReference>
<proteinExistence type="inferred from homology"/>
<dbReference type="PANTHER" id="PTHR43133">
    <property type="entry name" value="RNA POLYMERASE ECF-TYPE SIGMA FACTO"/>
    <property type="match status" value="1"/>
</dbReference>
<feature type="domain" description="RNA polymerase sigma-70 region 2" evidence="5">
    <location>
        <begin position="30"/>
        <end position="98"/>
    </location>
</feature>
<dbReference type="InterPro" id="IPR013249">
    <property type="entry name" value="RNA_pol_sigma70_r4_t2"/>
</dbReference>
<dbReference type="EMBL" id="CP089983">
    <property type="protein sequence ID" value="WXB08612.1"/>
    <property type="molecule type" value="Genomic_DNA"/>
</dbReference>
<dbReference type="InterPro" id="IPR014284">
    <property type="entry name" value="RNA_pol_sigma-70_dom"/>
</dbReference>
<accession>A0ABZ2LCX3</accession>
<dbReference type="InterPro" id="IPR039425">
    <property type="entry name" value="RNA_pol_sigma-70-like"/>
</dbReference>
<dbReference type="NCBIfam" id="TIGR02937">
    <property type="entry name" value="sigma70-ECF"/>
    <property type="match status" value="1"/>
</dbReference>
<comment type="similarity">
    <text evidence="1">Belongs to the sigma-70 factor family. ECF subfamily.</text>
</comment>
<keyword evidence="8" id="KW-1185">Reference proteome</keyword>
<keyword evidence="4" id="KW-0804">Transcription</keyword>
<dbReference type="PANTHER" id="PTHR43133:SF62">
    <property type="entry name" value="RNA POLYMERASE SIGMA FACTOR SIGZ"/>
    <property type="match status" value="1"/>
</dbReference>
<dbReference type="CDD" id="cd06171">
    <property type="entry name" value="Sigma70_r4"/>
    <property type="match status" value="1"/>
</dbReference>
<name>A0ABZ2LCX3_9BACT</name>
<gene>
    <name evidence="7" type="ORF">LVJ94_15370</name>
</gene>
<evidence type="ECO:0000256" key="4">
    <source>
        <dbReference type="ARBA" id="ARBA00023163"/>
    </source>
</evidence>
<evidence type="ECO:0000259" key="6">
    <source>
        <dbReference type="Pfam" id="PF08281"/>
    </source>
</evidence>
<dbReference type="Pfam" id="PF08281">
    <property type="entry name" value="Sigma70_r4_2"/>
    <property type="match status" value="1"/>
</dbReference>
<dbReference type="InterPro" id="IPR007627">
    <property type="entry name" value="RNA_pol_sigma70_r2"/>
</dbReference>
<evidence type="ECO:0000313" key="8">
    <source>
        <dbReference type="Proteomes" id="UP001374803"/>
    </source>
</evidence>
<dbReference type="InterPro" id="IPR013324">
    <property type="entry name" value="RNA_pol_sigma_r3/r4-like"/>
</dbReference>
<organism evidence="7 8">
    <name type="scientific">Pendulispora rubella</name>
    <dbReference type="NCBI Taxonomy" id="2741070"/>
    <lineage>
        <taxon>Bacteria</taxon>
        <taxon>Pseudomonadati</taxon>
        <taxon>Myxococcota</taxon>
        <taxon>Myxococcia</taxon>
        <taxon>Myxococcales</taxon>
        <taxon>Sorangiineae</taxon>
        <taxon>Pendulisporaceae</taxon>
        <taxon>Pendulispora</taxon>
    </lineage>
</organism>
<keyword evidence="3" id="KW-0731">Sigma factor</keyword>
<evidence type="ECO:0000256" key="3">
    <source>
        <dbReference type="ARBA" id="ARBA00023082"/>
    </source>
</evidence>
<dbReference type="Gene3D" id="1.10.10.10">
    <property type="entry name" value="Winged helix-like DNA-binding domain superfamily/Winged helix DNA-binding domain"/>
    <property type="match status" value="1"/>
</dbReference>
<evidence type="ECO:0000259" key="5">
    <source>
        <dbReference type="Pfam" id="PF04542"/>
    </source>
</evidence>
<evidence type="ECO:0000313" key="7">
    <source>
        <dbReference type="EMBL" id="WXB08612.1"/>
    </source>
</evidence>
<dbReference type="Pfam" id="PF04542">
    <property type="entry name" value="Sigma70_r2"/>
    <property type="match status" value="1"/>
</dbReference>
<dbReference type="SUPFAM" id="SSF88946">
    <property type="entry name" value="Sigma2 domain of RNA polymerase sigma factors"/>
    <property type="match status" value="1"/>
</dbReference>
<evidence type="ECO:0000256" key="2">
    <source>
        <dbReference type="ARBA" id="ARBA00023015"/>
    </source>
</evidence>
<dbReference type="SUPFAM" id="SSF88659">
    <property type="entry name" value="Sigma3 and sigma4 domains of RNA polymerase sigma factors"/>
    <property type="match status" value="1"/>
</dbReference>
<feature type="domain" description="RNA polymerase sigma factor 70 region 4 type 2" evidence="6">
    <location>
        <begin position="128"/>
        <end position="179"/>
    </location>
</feature>
<protein>
    <submittedName>
        <fullName evidence="7">Sigma-70 family RNA polymerase sigma factor</fullName>
    </submittedName>
</protein>
<dbReference type="InterPro" id="IPR013325">
    <property type="entry name" value="RNA_pol_sigma_r2"/>
</dbReference>
<reference evidence="7" key="1">
    <citation type="submission" date="2021-12" db="EMBL/GenBank/DDBJ databases">
        <title>Discovery of the Pendulisporaceae a myxobacterial family with distinct sporulation behavior and unique specialized metabolism.</title>
        <authorList>
            <person name="Garcia R."/>
            <person name="Popoff A."/>
            <person name="Bader C.D."/>
            <person name="Loehr J."/>
            <person name="Walesch S."/>
            <person name="Walt C."/>
            <person name="Boldt J."/>
            <person name="Bunk B."/>
            <person name="Haeckl F.J.F.P.J."/>
            <person name="Gunesch A.P."/>
            <person name="Birkelbach J."/>
            <person name="Nuebel U."/>
            <person name="Pietschmann T."/>
            <person name="Bach T."/>
            <person name="Mueller R."/>
        </authorList>
    </citation>
    <scope>NUCLEOTIDE SEQUENCE</scope>
    <source>
        <strain evidence="7">MSr11367</strain>
    </source>
</reference>